<comment type="pathway">
    <text evidence="3 11">Cofactor biosynthesis; thiamine diphosphate biosynthesis; 4-methyl-5-(2-phosphoethyl)-thiazole from 5-(2-hydroxyethyl)-4-methylthiazole: step 1/1.</text>
</comment>
<feature type="binding site" evidence="11">
    <location>
        <position position="128"/>
    </location>
    <ligand>
        <name>ATP</name>
        <dbReference type="ChEBI" id="CHEBI:30616"/>
    </ligand>
</feature>
<dbReference type="PRINTS" id="PR01099">
    <property type="entry name" value="HYETHTZKNASE"/>
</dbReference>
<evidence type="ECO:0000313" key="12">
    <source>
        <dbReference type="EMBL" id="NNH76438.1"/>
    </source>
</evidence>
<dbReference type="InterPro" id="IPR029056">
    <property type="entry name" value="Ribokinase-like"/>
</dbReference>
<evidence type="ECO:0000256" key="2">
    <source>
        <dbReference type="ARBA" id="ARBA00001946"/>
    </source>
</evidence>
<evidence type="ECO:0000256" key="8">
    <source>
        <dbReference type="ARBA" id="ARBA00022840"/>
    </source>
</evidence>
<dbReference type="Pfam" id="PF02110">
    <property type="entry name" value="HK"/>
    <property type="match status" value="1"/>
</dbReference>
<keyword evidence="4 11" id="KW-0808">Transferase</keyword>
<evidence type="ECO:0000256" key="3">
    <source>
        <dbReference type="ARBA" id="ARBA00004868"/>
    </source>
</evidence>
<accession>A0A7Y2RCU7</accession>
<evidence type="ECO:0000256" key="11">
    <source>
        <dbReference type="HAMAP-Rule" id="MF_00228"/>
    </source>
</evidence>
<evidence type="ECO:0000256" key="7">
    <source>
        <dbReference type="ARBA" id="ARBA00022777"/>
    </source>
</evidence>
<dbReference type="AlphaFoldDB" id="A0A7Y2RCU7"/>
<evidence type="ECO:0000256" key="1">
    <source>
        <dbReference type="ARBA" id="ARBA00001771"/>
    </source>
</evidence>
<evidence type="ECO:0000256" key="10">
    <source>
        <dbReference type="ARBA" id="ARBA00022977"/>
    </source>
</evidence>
<dbReference type="NCBIfam" id="NF006830">
    <property type="entry name" value="PRK09355.1"/>
    <property type="match status" value="1"/>
</dbReference>
<dbReference type="GO" id="GO:0004417">
    <property type="term" value="F:hydroxyethylthiazole kinase activity"/>
    <property type="evidence" value="ECO:0007669"/>
    <property type="project" value="UniProtKB-UniRule"/>
</dbReference>
<dbReference type="GO" id="GO:0000287">
    <property type="term" value="F:magnesium ion binding"/>
    <property type="evidence" value="ECO:0007669"/>
    <property type="project" value="UniProtKB-UniRule"/>
</dbReference>
<gene>
    <name evidence="11 12" type="primary">thiM</name>
    <name evidence="12" type="ORF">HLH17_01795</name>
</gene>
<feature type="binding site" evidence="11">
    <location>
        <position position="173"/>
    </location>
    <ligand>
        <name>ATP</name>
        <dbReference type="ChEBI" id="CHEBI:30616"/>
    </ligand>
</feature>
<reference evidence="12 13" key="1">
    <citation type="submission" date="2020-04" db="EMBL/GenBank/DDBJ databases">
        <title>Acinetobacter Taxon 24.</title>
        <authorList>
            <person name="Nemec A."/>
            <person name="Radolfova-Krizova L."/>
            <person name="Higgins P.G."/>
            <person name="Spanelova P."/>
        </authorList>
    </citation>
    <scope>NUCLEOTIDE SEQUENCE [LARGE SCALE GENOMIC DNA]</scope>
    <source>
        <strain evidence="12 13">ANC 5380</strain>
    </source>
</reference>
<dbReference type="PIRSF" id="PIRSF000513">
    <property type="entry name" value="Thz_kinase"/>
    <property type="match status" value="1"/>
</dbReference>
<dbReference type="Gene3D" id="3.40.1190.20">
    <property type="match status" value="1"/>
</dbReference>
<dbReference type="InterPro" id="IPR000417">
    <property type="entry name" value="Hyethyz_kinase"/>
</dbReference>
<protein>
    <recommendedName>
        <fullName evidence="11">Hydroxyethylthiazole kinase</fullName>
        <ecNumber evidence="11">2.7.1.50</ecNumber>
    </recommendedName>
    <alternativeName>
        <fullName evidence="11">4-methyl-5-beta-hydroxyethylthiazole kinase</fullName>
        <shortName evidence="11">TH kinase</shortName>
        <shortName evidence="11">Thz kinase</shortName>
    </alternativeName>
</protein>
<dbReference type="HAMAP" id="MF_00228">
    <property type="entry name" value="Thz_kinase"/>
    <property type="match status" value="1"/>
</dbReference>
<keyword evidence="8 11" id="KW-0067">ATP-binding</keyword>
<evidence type="ECO:0000313" key="13">
    <source>
        <dbReference type="Proteomes" id="UP000569202"/>
    </source>
</evidence>
<dbReference type="GO" id="GO:0005524">
    <property type="term" value="F:ATP binding"/>
    <property type="evidence" value="ECO:0007669"/>
    <property type="project" value="UniProtKB-UniRule"/>
</dbReference>
<comment type="caution">
    <text evidence="12">The sequence shown here is derived from an EMBL/GenBank/DDBJ whole genome shotgun (WGS) entry which is preliminary data.</text>
</comment>
<comment type="cofactor">
    <cofactor evidence="2 11">
        <name>Mg(2+)</name>
        <dbReference type="ChEBI" id="CHEBI:18420"/>
    </cofactor>
</comment>
<name>A0A7Y2RCU7_9GAMM</name>
<keyword evidence="9 11" id="KW-0460">Magnesium</keyword>
<feature type="binding site" evidence="11">
    <location>
        <position position="53"/>
    </location>
    <ligand>
        <name>substrate</name>
    </ligand>
</feature>
<evidence type="ECO:0000256" key="6">
    <source>
        <dbReference type="ARBA" id="ARBA00022741"/>
    </source>
</evidence>
<proteinExistence type="inferred from homology"/>
<dbReference type="EC" id="2.7.1.50" evidence="11"/>
<dbReference type="CDD" id="cd01170">
    <property type="entry name" value="THZ_kinase"/>
    <property type="match status" value="1"/>
</dbReference>
<dbReference type="Proteomes" id="UP000569202">
    <property type="component" value="Unassembled WGS sequence"/>
</dbReference>
<keyword evidence="7 11" id="KW-0418">Kinase</keyword>
<comment type="function">
    <text evidence="11">Catalyzes the phosphorylation of the hydroxyl group of 4-methyl-5-beta-hydroxyethylthiazole (THZ).</text>
</comment>
<keyword evidence="6 11" id="KW-0547">Nucleotide-binding</keyword>
<dbReference type="EMBL" id="JABERL010000005">
    <property type="protein sequence ID" value="NNH76438.1"/>
    <property type="molecule type" value="Genomic_DNA"/>
</dbReference>
<feature type="binding site" evidence="11">
    <location>
        <position position="208"/>
    </location>
    <ligand>
        <name>substrate</name>
    </ligand>
</feature>
<comment type="similarity">
    <text evidence="11">Belongs to the Thz kinase family.</text>
</comment>
<evidence type="ECO:0000256" key="4">
    <source>
        <dbReference type="ARBA" id="ARBA00022679"/>
    </source>
</evidence>
<dbReference type="GO" id="GO:0009229">
    <property type="term" value="P:thiamine diphosphate biosynthetic process"/>
    <property type="evidence" value="ECO:0007669"/>
    <property type="project" value="UniProtKB-UniRule"/>
</dbReference>
<dbReference type="GO" id="GO:0009228">
    <property type="term" value="P:thiamine biosynthetic process"/>
    <property type="evidence" value="ECO:0007669"/>
    <property type="project" value="UniProtKB-KW"/>
</dbReference>
<comment type="catalytic activity">
    <reaction evidence="1 11">
        <text>5-(2-hydroxyethyl)-4-methylthiazole + ATP = 4-methyl-5-(2-phosphooxyethyl)-thiazole + ADP + H(+)</text>
        <dbReference type="Rhea" id="RHEA:24212"/>
        <dbReference type="ChEBI" id="CHEBI:15378"/>
        <dbReference type="ChEBI" id="CHEBI:17957"/>
        <dbReference type="ChEBI" id="CHEBI:30616"/>
        <dbReference type="ChEBI" id="CHEBI:58296"/>
        <dbReference type="ChEBI" id="CHEBI:456216"/>
        <dbReference type="EC" id="2.7.1.50"/>
    </reaction>
</comment>
<organism evidence="12 13">
    <name type="scientific">Acinetobacter terrae</name>
    <dbReference type="NCBI Taxonomy" id="2731247"/>
    <lineage>
        <taxon>Bacteria</taxon>
        <taxon>Pseudomonadati</taxon>
        <taxon>Pseudomonadota</taxon>
        <taxon>Gammaproteobacteria</taxon>
        <taxon>Moraxellales</taxon>
        <taxon>Moraxellaceae</taxon>
        <taxon>Acinetobacter</taxon>
        <taxon>Acinetobacter Taxon 24</taxon>
    </lineage>
</organism>
<sequence length="284" mass="29989">MMSISNQLPTIDSIIQAHQALKQQKPLVQCLTNSVSVNFMANVLLSAGASPAMVDNPEEAAEFVHFANGVVVNLGTPTAALVDAMKLAIAEANKINKPWVLDPIAAGALSWRGQLAADFLKSKPIVVRGNASEIIGLAGLGSNAKGFDSSNDPAHAVDAAISLLEHTHVVSASGEVDHIVAKTVLDDEEQYWVAKIKGGSFFFPLVTASGCSLGALVAAYAAVTNPFNAVVSAHAHYAVAGKKAHLKVDAPGDFQREFLNELYKVTTEDFEAYLELSINELQVA</sequence>
<keyword evidence="10 11" id="KW-0784">Thiamine biosynthesis</keyword>
<dbReference type="SUPFAM" id="SSF53613">
    <property type="entry name" value="Ribokinase-like"/>
    <property type="match status" value="1"/>
</dbReference>
<dbReference type="UniPathway" id="UPA00060">
    <property type="reaction ID" value="UER00139"/>
</dbReference>
<evidence type="ECO:0000256" key="5">
    <source>
        <dbReference type="ARBA" id="ARBA00022723"/>
    </source>
</evidence>
<keyword evidence="5 11" id="KW-0479">Metal-binding</keyword>
<evidence type="ECO:0000256" key="9">
    <source>
        <dbReference type="ARBA" id="ARBA00022842"/>
    </source>
</evidence>